<name>A0A9Q4KT17_9EURY</name>
<evidence type="ECO:0000313" key="1">
    <source>
        <dbReference type="EMBL" id="MDE4907447.1"/>
    </source>
</evidence>
<keyword evidence="2" id="KW-1185">Reference proteome</keyword>
<accession>A0A9Q4KT17</accession>
<organism evidence="1 2">
    <name type="scientific">Methanogenium marinum</name>
    <dbReference type="NCBI Taxonomy" id="348610"/>
    <lineage>
        <taxon>Archaea</taxon>
        <taxon>Methanobacteriati</taxon>
        <taxon>Methanobacteriota</taxon>
        <taxon>Stenosarchaea group</taxon>
        <taxon>Methanomicrobia</taxon>
        <taxon>Methanomicrobiales</taxon>
        <taxon>Methanomicrobiaceae</taxon>
        <taxon>Methanogenium</taxon>
    </lineage>
</organism>
<evidence type="ECO:0000313" key="2">
    <source>
        <dbReference type="Proteomes" id="UP001143747"/>
    </source>
</evidence>
<dbReference type="Proteomes" id="UP001143747">
    <property type="component" value="Unassembled WGS sequence"/>
</dbReference>
<proteinExistence type="predicted"/>
<dbReference type="EMBL" id="JAKELO010000002">
    <property type="protein sequence ID" value="MDE4907447.1"/>
    <property type="molecule type" value="Genomic_DNA"/>
</dbReference>
<dbReference type="AlphaFoldDB" id="A0A9Q4KT17"/>
<sequence>MTDYFELAELADKILEISDEDMTKLVSVLDDLDEGVKNELLVSDFLNAYQVFWYFFRYEPEILPGERLMLLSASSLTEGVLIEERDIYEIRFRVVDALPEILVTDGEAVLETFSGKGAYRDAAEWVDNN</sequence>
<gene>
    <name evidence="1" type="ORF">L0665_02275</name>
</gene>
<reference evidence="1" key="1">
    <citation type="submission" date="2022-01" db="EMBL/GenBank/DDBJ databases">
        <title>Draft genome of Methanogenium marinum DSM 15558.</title>
        <authorList>
            <person name="Chen S.-C."/>
            <person name="You Y.-T."/>
        </authorList>
    </citation>
    <scope>NUCLEOTIDE SEQUENCE</scope>
    <source>
        <strain evidence="1">DSM 15558</strain>
    </source>
</reference>
<protein>
    <submittedName>
        <fullName evidence="1">Uncharacterized protein</fullName>
    </submittedName>
</protein>
<dbReference type="RefSeq" id="WP_274924096.1">
    <property type="nucleotide sequence ID" value="NZ_JAKELO010000002.1"/>
</dbReference>
<comment type="caution">
    <text evidence="1">The sequence shown here is derived from an EMBL/GenBank/DDBJ whole genome shotgun (WGS) entry which is preliminary data.</text>
</comment>